<dbReference type="Gene3D" id="3.30.530.20">
    <property type="match status" value="1"/>
</dbReference>
<dbReference type="PANTHER" id="PTHR11092:SF0">
    <property type="entry name" value="EPIMERASE FAMILY PROTEIN SDR39U1"/>
    <property type="match status" value="1"/>
</dbReference>
<feature type="domain" description="NAD-dependent epimerase/dehydratase" evidence="1">
    <location>
        <begin position="155"/>
        <end position="369"/>
    </location>
</feature>
<proteinExistence type="predicted"/>
<dbReference type="SUPFAM" id="SSF51735">
    <property type="entry name" value="NAD(P)-binding Rossmann-fold domains"/>
    <property type="match status" value="1"/>
</dbReference>
<dbReference type="InterPro" id="IPR001509">
    <property type="entry name" value="Epimerase_deHydtase"/>
</dbReference>
<dbReference type="InterPro" id="IPR036291">
    <property type="entry name" value="NAD(P)-bd_dom_sf"/>
</dbReference>
<dbReference type="Proteomes" id="UP000766570">
    <property type="component" value="Unassembled WGS sequence"/>
</dbReference>
<dbReference type="Pfam" id="PF10604">
    <property type="entry name" value="Polyketide_cyc2"/>
    <property type="match status" value="1"/>
</dbReference>
<dbReference type="Gene3D" id="3.40.50.720">
    <property type="entry name" value="NAD(P)-binding Rossmann-like Domain"/>
    <property type="match status" value="1"/>
</dbReference>
<evidence type="ECO:0000259" key="1">
    <source>
        <dbReference type="Pfam" id="PF01370"/>
    </source>
</evidence>
<sequence>MAWQRTQTHFLARPVASVWEVLRDPSRVPQWNRAVARLEPHEVPAAAGTELELAPAGKFIGPIHSATAPAATITRFDEGASIAWRQPQPGGHLLVDWSLREVPGGTELTQSVSVAGPASVVFAETAAKPIAAHFAENCARLYALAGGTPTQELRIVIAGGHGFLGSRAAADLYCRGHEVTILTRTVRPDSPYTQVLWDGKNQGPWSTKLYRAGRDTAVLNLAGELVDLPPTEANIARLRSSRVDSTRALVDASNAAPEPLAAFLQASTTAIFADAGERHLTEDSPLPTGTAALAQMTGVAKPWEEAAAGAHTKRLNILRTSLVFEQESPLVDRLSLLARVGLGGPVAGGEQWVSWIHLADWLRIVRAALGLEENLVLPSGIIHLAAPHPVRNSQMMAALRARVAPGPLRRFSLSTPAPVLAAGAVLLHTDPALGTAGRHVTSRVLADAGFEFAHPDFEAALGQILG</sequence>
<dbReference type="Pfam" id="PF01370">
    <property type="entry name" value="Epimerase"/>
    <property type="match status" value="1"/>
</dbReference>
<reference evidence="3 4" key="1">
    <citation type="submission" date="2021-03" db="EMBL/GenBank/DDBJ databases">
        <title>Sequencing the genomes of 1000 actinobacteria strains.</title>
        <authorList>
            <person name="Klenk H.-P."/>
        </authorList>
    </citation>
    <scope>NUCLEOTIDE SEQUENCE [LARGE SCALE GENOMIC DNA]</scope>
    <source>
        <strain evidence="3 4">DSM 15454</strain>
    </source>
</reference>
<evidence type="ECO:0000313" key="3">
    <source>
        <dbReference type="EMBL" id="MBP2373443.1"/>
    </source>
</evidence>
<dbReference type="InterPro" id="IPR023393">
    <property type="entry name" value="START-like_dom_sf"/>
</dbReference>
<dbReference type="RefSeq" id="WP_209906626.1">
    <property type="nucleotide sequence ID" value="NZ_BAAAMI010000005.1"/>
</dbReference>
<evidence type="ECO:0000259" key="2">
    <source>
        <dbReference type="Pfam" id="PF08338"/>
    </source>
</evidence>
<dbReference type="InterPro" id="IPR019587">
    <property type="entry name" value="Polyketide_cyclase/dehydratase"/>
</dbReference>
<organism evidence="3 4">
    <name type="scientific">Paeniglutamicibacter psychrophenolicus</name>
    <dbReference type="NCBI Taxonomy" id="257454"/>
    <lineage>
        <taxon>Bacteria</taxon>
        <taxon>Bacillati</taxon>
        <taxon>Actinomycetota</taxon>
        <taxon>Actinomycetes</taxon>
        <taxon>Micrococcales</taxon>
        <taxon>Micrococcaceae</taxon>
        <taxon>Paeniglutamicibacter</taxon>
    </lineage>
</organism>
<dbReference type="Pfam" id="PF08338">
    <property type="entry name" value="DUF1731"/>
    <property type="match status" value="1"/>
</dbReference>
<dbReference type="SUPFAM" id="SSF55961">
    <property type="entry name" value="Bet v1-like"/>
    <property type="match status" value="1"/>
</dbReference>
<dbReference type="InterPro" id="IPR013549">
    <property type="entry name" value="DUF1731"/>
</dbReference>
<dbReference type="EMBL" id="JAGIOE010000001">
    <property type="protein sequence ID" value="MBP2373443.1"/>
    <property type="molecule type" value="Genomic_DNA"/>
</dbReference>
<gene>
    <name evidence="3" type="ORF">JOF46_001355</name>
</gene>
<name>A0ABS4WBB8_9MICC</name>
<evidence type="ECO:0000313" key="4">
    <source>
        <dbReference type="Proteomes" id="UP000766570"/>
    </source>
</evidence>
<feature type="domain" description="DUF1731" evidence="2">
    <location>
        <begin position="416"/>
        <end position="464"/>
    </location>
</feature>
<comment type="caution">
    <text evidence="3">The sequence shown here is derived from an EMBL/GenBank/DDBJ whole genome shotgun (WGS) entry which is preliminary data.</text>
</comment>
<dbReference type="PANTHER" id="PTHR11092">
    <property type="entry name" value="SUGAR NUCLEOTIDE EPIMERASE RELATED"/>
    <property type="match status" value="1"/>
</dbReference>
<protein>
    <submittedName>
        <fullName evidence="3">Uncharacterized protein (TIGR01777 family)</fullName>
    </submittedName>
</protein>
<accession>A0ABS4WBB8</accession>
<keyword evidence="4" id="KW-1185">Reference proteome</keyword>